<name>A0A0C2XPW7_AMAMK</name>
<proteinExistence type="predicted"/>
<keyword evidence="5" id="KW-1185">Reference proteome</keyword>
<protein>
    <recommendedName>
        <fullName evidence="6">TEL2-interacting protein 1</fullName>
    </recommendedName>
</protein>
<dbReference type="InterPro" id="IPR057566">
    <property type="entry name" value="TPR_TTI1_N"/>
</dbReference>
<feature type="region of interest" description="Disordered" evidence="1">
    <location>
        <begin position="854"/>
        <end position="897"/>
    </location>
</feature>
<dbReference type="GO" id="GO:0005737">
    <property type="term" value="C:cytoplasm"/>
    <property type="evidence" value="ECO:0007669"/>
    <property type="project" value="TreeGrafter"/>
</dbReference>
<dbReference type="InterPro" id="IPR049362">
    <property type="entry name" value="TTI1_rpt"/>
</dbReference>
<evidence type="ECO:0000313" key="4">
    <source>
        <dbReference type="EMBL" id="KIL71666.1"/>
    </source>
</evidence>
<dbReference type="Proteomes" id="UP000054549">
    <property type="component" value="Unassembled WGS sequence"/>
</dbReference>
<dbReference type="Gene3D" id="1.25.10.10">
    <property type="entry name" value="Leucine-rich Repeat Variant"/>
    <property type="match status" value="1"/>
</dbReference>
<dbReference type="Pfam" id="PF24173">
    <property type="entry name" value="TPR_TTI1_N"/>
    <property type="match status" value="1"/>
</dbReference>
<dbReference type="InterPro" id="IPR011989">
    <property type="entry name" value="ARM-like"/>
</dbReference>
<dbReference type="STRING" id="946122.A0A0C2XPW7"/>
<dbReference type="HOGENOM" id="CLU_004955_0_0_1"/>
<dbReference type="Pfam" id="PF24181">
    <property type="entry name" value="TPR_TTI1_C"/>
    <property type="match status" value="1"/>
</dbReference>
<feature type="domain" description="TTI1 C-terminal TPR" evidence="3">
    <location>
        <begin position="808"/>
        <end position="1089"/>
    </location>
</feature>
<reference evidence="4 5" key="1">
    <citation type="submission" date="2014-04" db="EMBL/GenBank/DDBJ databases">
        <title>Evolutionary Origins and Diversification of the Mycorrhizal Mutualists.</title>
        <authorList>
            <consortium name="DOE Joint Genome Institute"/>
            <consortium name="Mycorrhizal Genomics Consortium"/>
            <person name="Kohler A."/>
            <person name="Kuo A."/>
            <person name="Nagy L.G."/>
            <person name="Floudas D."/>
            <person name="Copeland A."/>
            <person name="Barry K.W."/>
            <person name="Cichocki N."/>
            <person name="Veneault-Fourrey C."/>
            <person name="LaButti K."/>
            <person name="Lindquist E.A."/>
            <person name="Lipzen A."/>
            <person name="Lundell T."/>
            <person name="Morin E."/>
            <person name="Murat C."/>
            <person name="Riley R."/>
            <person name="Ohm R."/>
            <person name="Sun H."/>
            <person name="Tunlid A."/>
            <person name="Henrissat B."/>
            <person name="Grigoriev I.V."/>
            <person name="Hibbett D.S."/>
            <person name="Martin F."/>
        </authorList>
    </citation>
    <scope>NUCLEOTIDE SEQUENCE [LARGE SCALE GENOMIC DNA]</scope>
    <source>
        <strain evidence="4 5">Koide BX008</strain>
    </source>
</reference>
<dbReference type="EMBL" id="KN818222">
    <property type="protein sequence ID" value="KIL71666.1"/>
    <property type="molecule type" value="Genomic_DNA"/>
</dbReference>
<dbReference type="InterPro" id="IPR016024">
    <property type="entry name" value="ARM-type_fold"/>
</dbReference>
<dbReference type="Pfam" id="PF21547">
    <property type="entry name" value="TTI1"/>
    <property type="match status" value="1"/>
</dbReference>
<dbReference type="InterPro" id="IPR057567">
    <property type="entry name" value="TPR_TTI1_C"/>
</dbReference>
<evidence type="ECO:0000259" key="2">
    <source>
        <dbReference type="Pfam" id="PF24173"/>
    </source>
</evidence>
<evidence type="ECO:0008006" key="6">
    <source>
        <dbReference type="Google" id="ProtNLM"/>
    </source>
</evidence>
<gene>
    <name evidence="4" type="ORF">M378DRAFT_189064</name>
</gene>
<dbReference type="InParanoid" id="A0A0C2XPW7"/>
<dbReference type="OrthoDB" id="49511at2759"/>
<evidence type="ECO:0000259" key="3">
    <source>
        <dbReference type="Pfam" id="PF24181"/>
    </source>
</evidence>
<accession>A0A0C2XPW7</accession>
<dbReference type="PANTHER" id="PTHR18460">
    <property type="entry name" value="TEL2 INTERACTING PROTEIN 1 TTI1 FAMILY MEMBER"/>
    <property type="match status" value="1"/>
</dbReference>
<evidence type="ECO:0000256" key="1">
    <source>
        <dbReference type="SAM" id="MobiDB-lite"/>
    </source>
</evidence>
<dbReference type="InterPro" id="IPR052587">
    <property type="entry name" value="TELO2-interacting_protein_1"/>
</dbReference>
<dbReference type="SUPFAM" id="SSF48371">
    <property type="entry name" value="ARM repeat"/>
    <property type="match status" value="1"/>
</dbReference>
<sequence length="1136" mass="124299">MSAEDQDHTRQITFQKLKAICVPLMGATLLTPATVPKVSTLVSDLLKTLKEIDLSADLTPSLISYVFLPVSTILRRNAPSAIPDQLLEKIFLVMALLCDTWWWTCEMSVWEQVFMLCGAVIGNIESKGKGKDRDEETKKAAAQCLLALLRERTAADASRHSFGAERPRTRKAELVEYAQTMKFIPILGQTLNSILLAIQSPFLEFQQLSLELTYLIVNDYAPDHLIPSILPGVVSSMTKVALGTSSHKGWANGAVVAGALKVMQSIVVKAIADSLCIRDGALSHAESLEALADLASGKQQEVTQDIPSYGTARTSSWLRGISSQLHIAINTLSPLLSHPTPTAHIALCKLSSAVLEATPLSLPQTQPLLLSFLLSLSASGLPSVSNEARKHLHTLFSQQSTVQATLMPTLMQITTDALKSLPHLISASSDAKVEHAAKLITAVAFLAPGGDSPGVQQVASGIGTVLGLAGGIEKWGWGLLSALELVEPMVTITNTSVSQLMLENTFAVDLPAFPALRFRNITSSSAAEALEKMFLALGRAAGERGLFSVEWFVEVGFSAFSSGSVTALWCACRLLEGAAMISITDDPTTTSVTRRSKTIEKLARSLAKNIAEIWDELAPEDDGEARKPKDDYQGDSLISVERVQGVRPLSETLNIIRPQPIKPTRSLLQPILHRGLCLQLLAVTAGILQSQFPQLFIQSLYPVLHSLTSTESFLSSTALATLRYITIVTSYASPANLLLSNFDYALDSVSRRLTRRWLDVDATKVFLILIRLVGSDVVERAADVVDECFDRLDDYNEDPVIVGGLVEVLTEVITIIRSDNPKEPNVGDTRGQPTNEAWGAPAFLLWYNERQEKQVDDTDYGPAPRTAWSSTKDAGDDSDDEQAPPQTEDAAESSTPVQALTKQIANRSIYFLTHDSPVIRARILMLLTSAAAVLPESALLPAIHSAWPFILNRLSDNEPFVIAAAALLIETLTTYAGEFMFRRIWDDVWPRFQKLLDKLNVADSKSALARRRDTDVGTASAYTVSHRLYRSIIKTMTATIRGVDLHEASVWHVTLAFRRFLSQHAQEELQSNARDLYLAIASKNADVVWLALSATTQNISPVVFFLLEEKWKIEANANKILRQIDTQRTGIHQTCD</sequence>
<dbReference type="FunCoup" id="A0A0C2XPW7">
    <property type="interactions" value="553"/>
</dbReference>
<organism evidence="4 5">
    <name type="scientific">Amanita muscaria (strain Koide BX008)</name>
    <dbReference type="NCBI Taxonomy" id="946122"/>
    <lineage>
        <taxon>Eukaryota</taxon>
        <taxon>Fungi</taxon>
        <taxon>Dikarya</taxon>
        <taxon>Basidiomycota</taxon>
        <taxon>Agaricomycotina</taxon>
        <taxon>Agaricomycetes</taxon>
        <taxon>Agaricomycetidae</taxon>
        <taxon>Agaricales</taxon>
        <taxon>Pluteineae</taxon>
        <taxon>Amanitaceae</taxon>
        <taxon>Amanita</taxon>
    </lineage>
</organism>
<feature type="domain" description="TTI1 N-terminal TPR" evidence="2">
    <location>
        <begin position="14"/>
        <end position="378"/>
    </location>
</feature>
<dbReference type="AlphaFoldDB" id="A0A0C2XPW7"/>
<evidence type="ECO:0000313" key="5">
    <source>
        <dbReference type="Proteomes" id="UP000054549"/>
    </source>
</evidence>
<dbReference type="PANTHER" id="PTHR18460:SF3">
    <property type="entry name" value="TELO2-INTERACTING PROTEIN 1 HOMOLOG"/>
    <property type="match status" value="1"/>
</dbReference>